<feature type="region of interest" description="Disordered" evidence="1">
    <location>
        <begin position="389"/>
        <end position="444"/>
    </location>
</feature>
<sequence>MKNKGERAVKIKPYLSRLTQTWGFPSYLTGEQWRLVVRQQPIAEVCRDTLIANLLSLEWDIVPEESDDDETDDAIRKKTDIQHYKDLFQELEGDFDIYIELICQDMLDLPFGAMSELGRENDDPDGRLLWVNHVDGATLAPTNVPEFPVIQTVPGVPTQTVVFPKHSIDRMFMTPRPEIRLKGWGMSPPQKIYLAILMLFRGDTYYAGLLLDTPEAGILDLMDMSEQSANEWLEGFRTLFSGIDGMKIPVLYEHEIPAKFISFGRPPQELLLDKTTHKYAQIVAAGYGLRLSDIGMAEQSGEKTLAGVIRGERQTKRNGFATIRTKTANHFNRLLKGTGLKFIWIESDSEDTMMRSRGLLTSAQALGTAVDKQFISRLEGRKQLIADGHLTIDLDPDELPEQEEDEGNQQESNPFDELAKQGNEENAENQKVPATQGGRGDVTGTIKRTIARIMPKRRGTSATPIPVTHPELINELGNLVNAQLAQITENAGDTQLTRLIRAATKQMFPNVQRIFPSMSNENIQLSWLSQMNDVTDGNYHQTNFEEEGLAVLRAHNDEIRQQLDNLLAKESWWQTSSEATKAEIIRVFRRAFEHGLYDSALSIARALYESGLRDTPQLLGISFSLSNPVTLSILDNSAALLVRRIDEGTRYYIKNAIISGVRTGLASPDIAEAIRSGAALEDILGDADFVGTSIARTRNALAKISSSRAISIVNTEINKAENEARLEQYKRSSLTQKLWRHLGKRGQTDAGNEHPCPVCTLNEAAGVVPINFEYQTVFKNETIQHPPGHPGVCHCIIHFAEKDLFKIVGSGEFVPWTGD</sequence>
<feature type="compositionally biased region" description="Acidic residues" evidence="1">
    <location>
        <begin position="394"/>
        <end position="408"/>
    </location>
</feature>
<reference evidence="2" key="1">
    <citation type="journal article" date="2015" name="Nature">
        <title>Complex archaea that bridge the gap between prokaryotes and eukaryotes.</title>
        <authorList>
            <person name="Spang A."/>
            <person name="Saw J.H."/>
            <person name="Jorgensen S.L."/>
            <person name="Zaremba-Niedzwiedzka K."/>
            <person name="Martijn J."/>
            <person name="Lind A.E."/>
            <person name="van Eijk R."/>
            <person name="Schleper C."/>
            <person name="Guy L."/>
            <person name="Ettema T.J."/>
        </authorList>
    </citation>
    <scope>NUCLEOTIDE SEQUENCE</scope>
</reference>
<dbReference type="AlphaFoldDB" id="A0A0F9TDT0"/>
<gene>
    <name evidence="2" type="ORF">LCGC14_0665670</name>
</gene>
<dbReference type="EMBL" id="LAZR01001291">
    <property type="protein sequence ID" value="KKN47171.1"/>
    <property type="molecule type" value="Genomic_DNA"/>
</dbReference>
<comment type="caution">
    <text evidence="2">The sequence shown here is derived from an EMBL/GenBank/DDBJ whole genome shotgun (WGS) entry which is preliminary data.</text>
</comment>
<evidence type="ECO:0000256" key="1">
    <source>
        <dbReference type="SAM" id="MobiDB-lite"/>
    </source>
</evidence>
<accession>A0A0F9TDT0</accession>
<protein>
    <submittedName>
        <fullName evidence="2">Uncharacterized protein</fullName>
    </submittedName>
</protein>
<proteinExistence type="predicted"/>
<evidence type="ECO:0000313" key="2">
    <source>
        <dbReference type="EMBL" id="KKN47171.1"/>
    </source>
</evidence>
<name>A0A0F9TDT0_9ZZZZ</name>
<organism evidence="2">
    <name type="scientific">marine sediment metagenome</name>
    <dbReference type="NCBI Taxonomy" id="412755"/>
    <lineage>
        <taxon>unclassified sequences</taxon>
        <taxon>metagenomes</taxon>
        <taxon>ecological metagenomes</taxon>
    </lineage>
</organism>